<dbReference type="PROSITE" id="PS00356">
    <property type="entry name" value="HTH_LACI_1"/>
    <property type="match status" value="1"/>
</dbReference>
<gene>
    <name evidence="5" type="ORF">E5983_06805</name>
</gene>
<sequence length="328" mass="37238">MRVTIKDVAERAGVSPSTVTRVIQDKPTISQATKERVRRIMKELDYHPNLNARSLVSSETKVLGLVLPDDSDAFYQNSFFPTVLRGISQISSEHHYALLLSTGRTETERLESISQMVRGRRVDGLIFLYAKPQDPLVQFVREQHFPFLILGKSTDPFTSLVDNDNRQAGADATHFLLSKGYKRIAFLAGSLEYFVNQDRFQGYQDALEEAGLPMDEKLLYFAKDLLFHEGYQVMENMLEKQIPLDAIIVTDSLLAEGVASYLQDHQLHLPCISFTSLPPTYDVTAYVDIQALELGQECVETLLQIIQDHKKDQQTAYQKIVDHNLLDQ</sequence>
<keyword evidence="3" id="KW-0804">Transcription</keyword>
<dbReference type="SUPFAM" id="SSF53822">
    <property type="entry name" value="Periplasmic binding protein-like I"/>
    <property type="match status" value="1"/>
</dbReference>
<feature type="domain" description="HTH lacI-type" evidence="4">
    <location>
        <begin position="3"/>
        <end position="57"/>
    </location>
</feature>
<keyword evidence="2 5" id="KW-0238">DNA-binding</keyword>
<evidence type="ECO:0000256" key="3">
    <source>
        <dbReference type="ARBA" id="ARBA00023163"/>
    </source>
</evidence>
<dbReference type="AlphaFoldDB" id="A0A7X3GAS5"/>
<keyword evidence="1" id="KW-0805">Transcription regulation</keyword>
<dbReference type="RefSeq" id="WP_160333124.1">
    <property type="nucleotide sequence ID" value="NZ_JAOBSU010000016.1"/>
</dbReference>
<dbReference type="SMART" id="SM00354">
    <property type="entry name" value="HTH_LACI"/>
    <property type="match status" value="1"/>
</dbReference>
<accession>A0A7X3GAS5</accession>
<dbReference type="GO" id="GO:0003700">
    <property type="term" value="F:DNA-binding transcription factor activity"/>
    <property type="evidence" value="ECO:0007669"/>
    <property type="project" value="TreeGrafter"/>
</dbReference>
<dbReference type="PRINTS" id="PR00036">
    <property type="entry name" value="HTHLACI"/>
</dbReference>
<dbReference type="InterPro" id="IPR001761">
    <property type="entry name" value="Peripla_BP/Lac1_sug-bd_dom"/>
</dbReference>
<dbReference type="CDD" id="cd06294">
    <property type="entry name" value="PBP1_MalR-like"/>
    <property type="match status" value="1"/>
</dbReference>
<dbReference type="Proteomes" id="UP000461595">
    <property type="component" value="Unassembled WGS sequence"/>
</dbReference>
<reference evidence="5 6" key="1">
    <citation type="submission" date="2019-12" db="EMBL/GenBank/DDBJ databases">
        <title>Microbes associate with the intestines of laboratory mice.</title>
        <authorList>
            <person name="Navarre W."/>
            <person name="Wong E."/>
        </authorList>
    </citation>
    <scope>NUCLEOTIDE SEQUENCE [LARGE SCALE GENOMIC DNA]</scope>
    <source>
        <strain evidence="5 6">NM51_B2-22</strain>
    </source>
</reference>
<dbReference type="Gene3D" id="3.40.50.2300">
    <property type="match status" value="2"/>
</dbReference>
<dbReference type="Pfam" id="PF00356">
    <property type="entry name" value="LacI"/>
    <property type="match status" value="1"/>
</dbReference>
<evidence type="ECO:0000313" key="5">
    <source>
        <dbReference type="EMBL" id="MVX59344.1"/>
    </source>
</evidence>
<protein>
    <submittedName>
        <fullName evidence="5">LacI family DNA-binding transcriptional regulator</fullName>
    </submittedName>
</protein>
<evidence type="ECO:0000256" key="2">
    <source>
        <dbReference type="ARBA" id="ARBA00023125"/>
    </source>
</evidence>
<comment type="caution">
    <text evidence="5">The sequence shown here is derived from an EMBL/GenBank/DDBJ whole genome shotgun (WGS) entry which is preliminary data.</text>
</comment>
<dbReference type="Pfam" id="PF00532">
    <property type="entry name" value="Peripla_BP_1"/>
    <property type="match status" value="1"/>
</dbReference>
<dbReference type="CDD" id="cd01392">
    <property type="entry name" value="HTH_LacI"/>
    <property type="match status" value="1"/>
</dbReference>
<dbReference type="PROSITE" id="PS50932">
    <property type="entry name" value="HTH_LACI_2"/>
    <property type="match status" value="1"/>
</dbReference>
<dbReference type="GO" id="GO:0000976">
    <property type="term" value="F:transcription cis-regulatory region binding"/>
    <property type="evidence" value="ECO:0007669"/>
    <property type="project" value="TreeGrafter"/>
</dbReference>
<evidence type="ECO:0000259" key="4">
    <source>
        <dbReference type="PROSITE" id="PS50932"/>
    </source>
</evidence>
<evidence type="ECO:0000256" key="1">
    <source>
        <dbReference type="ARBA" id="ARBA00023015"/>
    </source>
</evidence>
<evidence type="ECO:0000313" key="6">
    <source>
        <dbReference type="Proteomes" id="UP000461595"/>
    </source>
</evidence>
<proteinExistence type="predicted"/>
<dbReference type="SUPFAM" id="SSF47413">
    <property type="entry name" value="lambda repressor-like DNA-binding domains"/>
    <property type="match status" value="1"/>
</dbReference>
<organism evidence="5 6">
    <name type="scientific">Streptococcus danieliae</name>
    <dbReference type="NCBI Taxonomy" id="747656"/>
    <lineage>
        <taxon>Bacteria</taxon>
        <taxon>Bacillati</taxon>
        <taxon>Bacillota</taxon>
        <taxon>Bacilli</taxon>
        <taxon>Lactobacillales</taxon>
        <taxon>Streptococcaceae</taxon>
        <taxon>Streptococcus</taxon>
    </lineage>
</organism>
<dbReference type="InterPro" id="IPR028082">
    <property type="entry name" value="Peripla_BP_I"/>
</dbReference>
<dbReference type="PANTHER" id="PTHR30146">
    <property type="entry name" value="LACI-RELATED TRANSCRIPTIONAL REPRESSOR"/>
    <property type="match status" value="1"/>
</dbReference>
<dbReference type="InterPro" id="IPR010982">
    <property type="entry name" value="Lambda_DNA-bd_dom_sf"/>
</dbReference>
<dbReference type="InterPro" id="IPR000843">
    <property type="entry name" value="HTH_LacI"/>
</dbReference>
<dbReference type="Gene3D" id="1.10.260.40">
    <property type="entry name" value="lambda repressor-like DNA-binding domains"/>
    <property type="match status" value="1"/>
</dbReference>
<dbReference type="PANTHER" id="PTHR30146:SF109">
    <property type="entry name" value="HTH-TYPE TRANSCRIPTIONAL REGULATOR GALS"/>
    <property type="match status" value="1"/>
</dbReference>
<name>A0A7X3GAS5_9STRE</name>
<dbReference type="OrthoDB" id="9788209at2"/>
<dbReference type="EMBL" id="WSRS01000061">
    <property type="protein sequence ID" value="MVX59344.1"/>
    <property type="molecule type" value="Genomic_DNA"/>
</dbReference>